<comment type="caution">
    <text evidence="8">The sequence shown here is derived from an EMBL/GenBank/DDBJ whole genome shotgun (WGS) entry which is preliminary data.</text>
</comment>
<keyword evidence="2 6" id="KW-0808">Transferase</keyword>
<dbReference type="Proteomes" id="UP000035088">
    <property type="component" value="Unassembled WGS sequence"/>
</dbReference>
<name>G7GXG9_9ACTN</name>
<proteinExistence type="inferred from homology"/>
<evidence type="ECO:0000256" key="1">
    <source>
        <dbReference type="ARBA" id="ARBA00010688"/>
    </source>
</evidence>
<evidence type="ECO:0000256" key="4">
    <source>
        <dbReference type="ARBA" id="ARBA00022777"/>
    </source>
</evidence>
<dbReference type="GO" id="GO:0016773">
    <property type="term" value="F:phosphotransferase activity, alcohol group as acceptor"/>
    <property type="evidence" value="ECO:0007669"/>
    <property type="project" value="InterPro"/>
</dbReference>
<dbReference type="InterPro" id="IPR029056">
    <property type="entry name" value="Ribokinase-like"/>
</dbReference>
<dbReference type="PIRSF" id="PIRSF000535">
    <property type="entry name" value="1PFK/6PFK/LacC"/>
    <property type="match status" value="1"/>
</dbReference>
<dbReference type="Pfam" id="PF00294">
    <property type="entry name" value="PfkB"/>
    <property type="match status" value="1"/>
</dbReference>
<dbReference type="PANTHER" id="PTHR46566:SF2">
    <property type="entry name" value="ATP-DEPENDENT 6-PHOSPHOFRUCTOKINASE ISOZYME 2"/>
    <property type="match status" value="1"/>
</dbReference>
<organism evidence="8 9">
    <name type="scientific">Gordonia araii NBRC 100433</name>
    <dbReference type="NCBI Taxonomy" id="1073574"/>
    <lineage>
        <taxon>Bacteria</taxon>
        <taxon>Bacillati</taxon>
        <taxon>Actinomycetota</taxon>
        <taxon>Actinomycetes</taxon>
        <taxon>Mycobacteriales</taxon>
        <taxon>Gordoniaceae</taxon>
        <taxon>Gordonia</taxon>
    </lineage>
</organism>
<dbReference type="GO" id="GO:0005524">
    <property type="term" value="F:ATP binding"/>
    <property type="evidence" value="ECO:0007669"/>
    <property type="project" value="UniProtKB-KW"/>
</dbReference>
<dbReference type="EMBL" id="BAEE01000006">
    <property type="protein sequence ID" value="GAB08294.1"/>
    <property type="molecule type" value="Genomic_DNA"/>
</dbReference>
<sequence>MTIRTLTLSPGFDHVVRVDGLRAGEVGEVLSWRTDAAGKGVNVARTAATFGVECVAYSLVGAADQVRFDSLIRASGVEPITVPVDGPTRNNLTLTVADRPGIASHNVGPRIAASDHEAQALVDSLIAGIADGDVVVLSGAVPEPLPQDLYAVVARRAHECGARVIVDSQRGALTAAVETGLLHAAIPNLSEAAAAYGTGPEGVPLRALRAMKAAGVAEPLVTLGERGAARYDTVDPHDPQRVWCTVDSPVVVVGAGDAFVAGYCVGLSDPRFAALDSVSLALGTACAHVGGAEGAVIPRIATAHAALVEHGSLNED</sequence>
<evidence type="ECO:0000256" key="2">
    <source>
        <dbReference type="ARBA" id="ARBA00022679"/>
    </source>
</evidence>
<evidence type="ECO:0000313" key="9">
    <source>
        <dbReference type="Proteomes" id="UP000035088"/>
    </source>
</evidence>
<dbReference type="PANTHER" id="PTHR46566">
    <property type="entry name" value="1-PHOSPHOFRUCTOKINASE-RELATED"/>
    <property type="match status" value="1"/>
</dbReference>
<evidence type="ECO:0000259" key="7">
    <source>
        <dbReference type="Pfam" id="PF00294"/>
    </source>
</evidence>
<dbReference type="SUPFAM" id="SSF53613">
    <property type="entry name" value="Ribokinase-like"/>
    <property type="match status" value="1"/>
</dbReference>
<evidence type="ECO:0000256" key="5">
    <source>
        <dbReference type="ARBA" id="ARBA00022840"/>
    </source>
</evidence>
<gene>
    <name evidence="8" type="primary">fruB</name>
    <name evidence="8" type="ORF">GOARA_006_00530</name>
</gene>
<keyword evidence="9" id="KW-1185">Reference proteome</keyword>
<feature type="domain" description="Carbohydrate kinase PfkB" evidence="7">
    <location>
        <begin position="13"/>
        <end position="287"/>
    </location>
</feature>
<dbReference type="InterPro" id="IPR017583">
    <property type="entry name" value="Tagatose/fructose_Pkinase"/>
</dbReference>
<dbReference type="RefSeq" id="WP_007320374.1">
    <property type="nucleotide sequence ID" value="NZ_BAEE01000006.1"/>
</dbReference>
<comment type="similarity">
    <text evidence="1">Belongs to the carbohydrate kinase PfkB family.</text>
</comment>
<evidence type="ECO:0000256" key="3">
    <source>
        <dbReference type="ARBA" id="ARBA00022741"/>
    </source>
</evidence>
<protein>
    <submittedName>
        <fullName evidence="8">Fructose 1-phosphate kinase</fullName>
    </submittedName>
</protein>
<evidence type="ECO:0000256" key="6">
    <source>
        <dbReference type="PIRNR" id="PIRNR000535"/>
    </source>
</evidence>
<dbReference type="GO" id="GO:0005975">
    <property type="term" value="P:carbohydrate metabolic process"/>
    <property type="evidence" value="ECO:0007669"/>
    <property type="project" value="InterPro"/>
</dbReference>
<accession>G7GXG9</accession>
<keyword evidence="4 8" id="KW-0418">Kinase</keyword>
<evidence type="ECO:0000313" key="8">
    <source>
        <dbReference type="EMBL" id="GAB08294.1"/>
    </source>
</evidence>
<dbReference type="STRING" id="1073574.GOARA_006_00530"/>
<dbReference type="AlphaFoldDB" id="G7GXG9"/>
<dbReference type="InterPro" id="IPR011611">
    <property type="entry name" value="PfkB_dom"/>
</dbReference>
<dbReference type="Gene3D" id="3.40.1190.20">
    <property type="match status" value="1"/>
</dbReference>
<dbReference type="OrthoDB" id="9801219at2"/>
<keyword evidence="3" id="KW-0547">Nucleotide-binding</keyword>
<keyword evidence="5" id="KW-0067">ATP-binding</keyword>
<reference evidence="8 9" key="1">
    <citation type="submission" date="2011-11" db="EMBL/GenBank/DDBJ databases">
        <title>Whole genome shotgun sequence of Gordonia araii NBRC 100433.</title>
        <authorList>
            <person name="Yoshida Y."/>
            <person name="Hosoyama A."/>
            <person name="Tsuchikane K."/>
            <person name="Katsumata H."/>
            <person name="Yamazaki S."/>
            <person name="Fujita N."/>
        </authorList>
    </citation>
    <scope>NUCLEOTIDE SEQUENCE [LARGE SCALE GENOMIC DNA]</scope>
    <source>
        <strain evidence="8 9">NBRC 100433</strain>
    </source>
</reference>
<dbReference type="GO" id="GO:0016301">
    <property type="term" value="F:kinase activity"/>
    <property type="evidence" value="ECO:0007669"/>
    <property type="project" value="UniProtKB-KW"/>
</dbReference>